<dbReference type="Proteomes" id="UP000523007">
    <property type="component" value="Unassembled WGS sequence"/>
</dbReference>
<dbReference type="RefSeq" id="WP_184575814.1">
    <property type="nucleotide sequence ID" value="NZ_JACHJT010000001.1"/>
</dbReference>
<evidence type="ECO:0000313" key="2">
    <source>
        <dbReference type="Proteomes" id="UP000523007"/>
    </source>
</evidence>
<sequence>MDVDWGRFEAELTAELERFARTRVARGGHTYAVAVYLFYAETRGRIMLPSFAAATEEWFEERLAAHRSQREFPPGPWEDLRWNPADWPHQHFDADWGDQDAFWAWSKTLTEAASGEGAWDENLMEGDEARWEAVHERYIDVVVRACRTVAATLRRERVAPENLVVVALDDEEELVPRTLTDAEIRQYLPHLAAAD</sequence>
<accession>A0A7W7W294</accession>
<name>A0A7W7W294_9ACTN</name>
<proteinExistence type="predicted"/>
<dbReference type="InterPro" id="IPR025409">
    <property type="entry name" value="DUF4303"/>
</dbReference>
<gene>
    <name evidence="1" type="ORF">F4561_001359</name>
</gene>
<comment type="caution">
    <text evidence="1">The sequence shown here is derived from an EMBL/GenBank/DDBJ whole genome shotgun (WGS) entry which is preliminary data.</text>
</comment>
<dbReference type="Pfam" id="PF14136">
    <property type="entry name" value="DUF4303"/>
    <property type="match status" value="1"/>
</dbReference>
<keyword evidence="2" id="KW-1185">Reference proteome</keyword>
<dbReference type="AlphaFoldDB" id="A0A7W7W294"/>
<reference evidence="1 2" key="1">
    <citation type="submission" date="2020-08" db="EMBL/GenBank/DDBJ databases">
        <title>Sequencing the genomes of 1000 actinobacteria strains.</title>
        <authorList>
            <person name="Klenk H.-P."/>
        </authorList>
    </citation>
    <scope>NUCLEOTIDE SEQUENCE [LARGE SCALE GENOMIC DNA]</scope>
    <source>
        <strain evidence="1 2">DSM 102030</strain>
    </source>
</reference>
<evidence type="ECO:0008006" key="3">
    <source>
        <dbReference type="Google" id="ProtNLM"/>
    </source>
</evidence>
<protein>
    <recommendedName>
        <fullName evidence="3">DUF4303 domain-containing protein</fullName>
    </recommendedName>
</protein>
<dbReference type="EMBL" id="JACHJT010000001">
    <property type="protein sequence ID" value="MBB4930539.1"/>
    <property type="molecule type" value="Genomic_DNA"/>
</dbReference>
<evidence type="ECO:0000313" key="1">
    <source>
        <dbReference type="EMBL" id="MBB4930539.1"/>
    </source>
</evidence>
<organism evidence="1 2">
    <name type="scientific">Lipingzhangella halophila</name>
    <dbReference type="NCBI Taxonomy" id="1783352"/>
    <lineage>
        <taxon>Bacteria</taxon>
        <taxon>Bacillati</taxon>
        <taxon>Actinomycetota</taxon>
        <taxon>Actinomycetes</taxon>
        <taxon>Streptosporangiales</taxon>
        <taxon>Nocardiopsidaceae</taxon>
        <taxon>Lipingzhangella</taxon>
    </lineage>
</organism>